<dbReference type="InterPro" id="IPR023011">
    <property type="entry name" value="ATP_synth_F0_asu_AS"/>
</dbReference>
<evidence type="ECO:0000256" key="9">
    <source>
        <dbReference type="ARBA" id="ARBA00023136"/>
    </source>
</evidence>
<dbReference type="Proteomes" id="UP000176336">
    <property type="component" value="Unassembled WGS sequence"/>
</dbReference>
<feature type="transmembrane region" description="Helical" evidence="11">
    <location>
        <begin position="137"/>
        <end position="158"/>
    </location>
</feature>
<name>A0A1F5ISY6_9BACT</name>
<keyword evidence="9 11" id="KW-0472">Membrane</keyword>
<evidence type="ECO:0000256" key="8">
    <source>
        <dbReference type="ARBA" id="ARBA00023065"/>
    </source>
</evidence>
<comment type="caution">
    <text evidence="13">The sequence shown here is derived from an EMBL/GenBank/DDBJ whole genome shotgun (WGS) entry which is preliminary data.</text>
</comment>
<feature type="transmembrane region" description="Helical" evidence="11">
    <location>
        <begin position="220"/>
        <end position="245"/>
    </location>
</feature>
<evidence type="ECO:0000256" key="3">
    <source>
        <dbReference type="ARBA" id="ARBA00022448"/>
    </source>
</evidence>
<dbReference type="NCBIfam" id="TIGR01131">
    <property type="entry name" value="ATP_synt_6_or_A"/>
    <property type="match status" value="1"/>
</dbReference>
<dbReference type="HAMAP" id="MF_01393">
    <property type="entry name" value="ATP_synth_a_bact"/>
    <property type="match status" value="1"/>
</dbReference>
<keyword evidence="3 11" id="KW-0813">Transport</keyword>
<dbReference type="GO" id="GO:0045259">
    <property type="term" value="C:proton-transporting ATP synthase complex"/>
    <property type="evidence" value="ECO:0007669"/>
    <property type="project" value="UniProtKB-KW"/>
</dbReference>
<keyword evidence="11" id="KW-1003">Cell membrane</keyword>
<dbReference type="PROSITE" id="PS00449">
    <property type="entry name" value="ATPASE_A"/>
    <property type="match status" value="1"/>
</dbReference>
<dbReference type="Pfam" id="PF00119">
    <property type="entry name" value="ATP-synt_A"/>
    <property type="match status" value="1"/>
</dbReference>
<dbReference type="PRINTS" id="PR00123">
    <property type="entry name" value="ATPASEA"/>
</dbReference>
<dbReference type="InterPro" id="IPR045082">
    <property type="entry name" value="ATP_syn_F0_a_bact/chloroplast"/>
</dbReference>
<comment type="similarity">
    <text evidence="2 11 12">Belongs to the ATPase A chain family.</text>
</comment>
<dbReference type="GO" id="GO:0046933">
    <property type="term" value="F:proton-transporting ATP synthase activity, rotational mechanism"/>
    <property type="evidence" value="ECO:0007669"/>
    <property type="project" value="UniProtKB-UniRule"/>
</dbReference>
<proteinExistence type="inferred from homology"/>
<organism evidence="13 14">
    <name type="scientific">Candidatus Daviesbacteria bacterium RIFCSPHIGHO2_01_FULL_41_23</name>
    <dbReference type="NCBI Taxonomy" id="1797764"/>
    <lineage>
        <taxon>Bacteria</taxon>
        <taxon>Candidatus Daviesiibacteriota</taxon>
    </lineage>
</organism>
<keyword evidence="6 11" id="KW-0375">Hydrogen ion transport</keyword>
<evidence type="ECO:0000256" key="1">
    <source>
        <dbReference type="ARBA" id="ARBA00004141"/>
    </source>
</evidence>
<evidence type="ECO:0000256" key="10">
    <source>
        <dbReference type="ARBA" id="ARBA00023310"/>
    </source>
</evidence>
<keyword evidence="10 11" id="KW-0066">ATP synthesis</keyword>
<sequence>MDPDFRRDDRRKHMEHAIVLPPEILGYIKGFPITNTLLVAWITMAVIIVISFLATWKIKLVPSGLQGLFEMVIDFAHTTVYELAGDKKTKVFFPIVMTFFLFILFANFIGLLPGFATIKFHGEPLLRSMNSDLNMTLALALTSAVLTHIFALYYLGIVEYLKKWFTLNPIFLFVGLLELVGEFTKIVSLSFRLFGNIFAGEVVLATISSIFAFVVPLPFYFLEIIVGFVQAAVFMMLTLVFLVLLSEKHAAEH</sequence>
<protein>
    <recommendedName>
        <fullName evidence="11 12">ATP synthase subunit a</fullName>
    </recommendedName>
    <alternativeName>
        <fullName evidence="11">ATP synthase F0 sector subunit a</fullName>
    </alternativeName>
    <alternativeName>
        <fullName evidence="11">F-ATPase subunit 6</fullName>
    </alternativeName>
</protein>
<dbReference type="AlphaFoldDB" id="A0A1F5ISY6"/>
<keyword evidence="7 11" id="KW-1133">Transmembrane helix</keyword>
<evidence type="ECO:0000256" key="4">
    <source>
        <dbReference type="ARBA" id="ARBA00022547"/>
    </source>
</evidence>
<dbReference type="InterPro" id="IPR035908">
    <property type="entry name" value="F0_ATP_A_sf"/>
</dbReference>
<evidence type="ECO:0000256" key="2">
    <source>
        <dbReference type="ARBA" id="ARBA00006810"/>
    </source>
</evidence>
<dbReference type="CDD" id="cd00310">
    <property type="entry name" value="ATP-synt_Fo_a_6"/>
    <property type="match status" value="1"/>
</dbReference>
<evidence type="ECO:0000313" key="13">
    <source>
        <dbReference type="EMBL" id="OGE19430.1"/>
    </source>
</evidence>
<comment type="function">
    <text evidence="11 12">Key component of the proton channel; it plays a direct role in the translocation of protons across the membrane.</text>
</comment>
<dbReference type="PANTHER" id="PTHR42823">
    <property type="entry name" value="ATP SYNTHASE SUBUNIT A, CHLOROPLASTIC"/>
    <property type="match status" value="1"/>
</dbReference>
<reference evidence="13 14" key="1">
    <citation type="journal article" date="2016" name="Nat. Commun.">
        <title>Thousands of microbial genomes shed light on interconnected biogeochemical processes in an aquifer system.</title>
        <authorList>
            <person name="Anantharaman K."/>
            <person name="Brown C.T."/>
            <person name="Hug L.A."/>
            <person name="Sharon I."/>
            <person name="Castelle C.J."/>
            <person name="Probst A.J."/>
            <person name="Thomas B.C."/>
            <person name="Singh A."/>
            <person name="Wilkins M.J."/>
            <person name="Karaoz U."/>
            <person name="Brodie E.L."/>
            <person name="Williams K.H."/>
            <person name="Hubbard S.S."/>
            <person name="Banfield J.F."/>
        </authorList>
    </citation>
    <scope>NUCLEOTIDE SEQUENCE [LARGE SCALE GENOMIC DNA]</scope>
</reference>
<evidence type="ECO:0000256" key="6">
    <source>
        <dbReference type="ARBA" id="ARBA00022781"/>
    </source>
</evidence>
<dbReference type="InterPro" id="IPR000568">
    <property type="entry name" value="ATP_synth_F0_asu"/>
</dbReference>
<feature type="transmembrane region" description="Helical" evidence="11">
    <location>
        <begin position="193"/>
        <end position="214"/>
    </location>
</feature>
<dbReference type="EMBL" id="MFCR01000003">
    <property type="protein sequence ID" value="OGE19430.1"/>
    <property type="molecule type" value="Genomic_DNA"/>
</dbReference>
<evidence type="ECO:0000256" key="7">
    <source>
        <dbReference type="ARBA" id="ARBA00022989"/>
    </source>
</evidence>
<dbReference type="Gene3D" id="1.20.120.220">
    <property type="entry name" value="ATP synthase, F0 complex, subunit A"/>
    <property type="match status" value="1"/>
</dbReference>
<feature type="transmembrane region" description="Helical" evidence="11">
    <location>
        <begin position="37"/>
        <end position="56"/>
    </location>
</feature>
<comment type="subcellular location">
    <subcellularLocation>
        <location evidence="11 12">Cell membrane</location>
        <topology evidence="11 12">Multi-pass membrane protein</topology>
    </subcellularLocation>
    <subcellularLocation>
        <location evidence="1">Membrane</location>
        <topology evidence="1">Multi-pass membrane protein</topology>
    </subcellularLocation>
</comment>
<dbReference type="PANTHER" id="PTHR42823:SF3">
    <property type="entry name" value="ATP SYNTHASE SUBUNIT A, CHLOROPLASTIC"/>
    <property type="match status" value="1"/>
</dbReference>
<keyword evidence="4 11" id="KW-0138">CF(0)</keyword>
<accession>A0A1F5ISY6</accession>
<evidence type="ECO:0000256" key="5">
    <source>
        <dbReference type="ARBA" id="ARBA00022692"/>
    </source>
</evidence>
<evidence type="ECO:0000256" key="12">
    <source>
        <dbReference type="RuleBase" id="RU000483"/>
    </source>
</evidence>
<gene>
    <name evidence="11" type="primary">atpB</name>
    <name evidence="13" type="ORF">A2871_01085</name>
</gene>
<evidence type="ECO:0000256" key="11">
    <source>
        <dbReference type="HAMAP-Rule" id="MF_01393"/>
    </source>
</evidence>
<dbReference type="GO" id="GO:0005886">
    <property type="term" value="C:plasma membrane"/>
    <property type="evidence" value="ECO:0007669"/>
    <property type="project" value="UniProtKB-SubCell"/>
</dbReference>
<feature type="transmembrane region" description="Helical" evidence="11">
    <location>
        <begin position="164"/>
        <end position="181"/>
    </location>
</feature>
<feature type="transmembrane region" description="Helical" evidence="11">
    <location>
        <begin position="91"/>
        <end position="116"/>
    </location>
</feature>
<dbReference type="GO" id="GO:0042777">
    <property type="term" value="P:proton motive force-driven plasma membrane ATP synthesis"/>
    <property type="evidence" value="ECO:0007669"/>
    <property type="project" value="TreeGrafter"/>
</dbReference>
<evidence type="ECO:0000313" key="14">
    <source>
        <dbReference type="Proteomes" id="UP000176336"/>
    </source>
</evidence>
<dbReference type="SUPFAM" id="SSF81336">
    <property type="entry name" value="F1F0 ATP synthase subunit A"/>
    <property type="match status" value="1"/>
</dbReference>
<keyword evidence="8 11" id="KW-0406">Ion transport</keyword>
<keyword evidence="5 11" id="KW-0812">Transmembrane</keyword>